<feature type="region of interest" description="Disordered" evidence="4">
    <location>
        <begin position="1"/>
        <end position="43"/>
    </location>
</feature>
<evidence type="ECO:0000259" key="5">
    <source>
        <dbReference type="PROSITE" id="PS51077"/>
    </source>
</evidence>
<dbReference type="Pfam" id="PF01614">
    <property type="entry name" value="IclR_C"/>
    <property type="match status" value="1"/>
</dbReference>
<keyword evidence="3" id="KW-0804">Transcription</keyword>
<feature type="domain" description="HTH iclR-type" evidence="5">
    <location>
        <begin position="46"/>
        <end position="108"/>
    </location>
</feature>
<dbReference type="GO" id="GO:0045892">
    <property type="term" value="P:negative regulation of DNA-templated transcription"/>
    <property type="evidence" value="ECO:0007669"/>
    <property type="project" value="TreeGrafter"/>
</dbReference>
<dbReference type="AlphaFoldDB" id="A0A931FQP5"/>
<dbReference type="Proteomes" id="UP000599312">
    <property type="component" value="Unassembled WGS sequence"/>
</dbReference>
<keyword evidence="2" id="KW-0238">DNA-binding</keyword>
<keyword evidence="8" id="KW-1185">Reference proteome</keyword>
<evidence type="ECO:0000256" key="3">
    <source>
        <dbReference type="ARBA" id="ARBA00023163"/>
    </source>
</evidence>
<comment type="caution">
    <text evidence="7">The sequence shown here is derived from an EMBL/GenBank/DDBJ whole genome shotgun (WGS) entry which is preliminary data.</text>
</comment>
<dbReference type="PANTHER" id="PTHR30136">
    <property type="entry name" value="HELIX-TURN-HELIX TRANSCRIPTIONAL REGULATOR, ICLR FAMILY"/>
    <property type="match status" value="1"/>
</dbReference>
<sequence length="296" mass="31743">MGGIGRGRPVEGKARQRRLQKNDDVKQVAHEESDDGAPEGNARGGIQALDAALTLLRALAVFPDAVSLTDLARAANMPASKAHRYLASFVHAGLVVQRERSGRYDLGPSAAEIGLAALGRNDFVNRSADGLEELSSATGLTALLTVWGNQGATVVRWERTTSFTITSLGLGSTLPLLSSASGRVFLAFMPRRLTAARLRLEVERALEAGISWPDLDPTPESIDRLIAQVRTDRVAQVDGRFIPGLKAISAPVTNWQGDAEVAVTLIGTRDDMLAVDGSVRRQLLDYTSRLSIPQEV</sequence>
<dbReference type="Gene3D" id="3.30.450.40">
    <property type="match status" value="1"/>
</dbReference>
<proteinExistence type="predicted"/>
<evidence type="ECO:0000259" key="6">
    <source>
        <dbReference type="PROSITE" id="PS51078"/>
    </source>
</evidence>
<dbReference type="InterPro" id="IPR005471">
    <property type="entry name" value="Tscrpt_reg_IclR_N"/>
</dbReference>
<evidence type="ECO:0000313" key="8">
    <source>
        <dbReference type="Proteomes" id="UP000599312"/>
    </source>
</evidence>
<protein>
    <submittedName>
        <fullName evidence="7">IclR family transcriptional regulator</fullName>
    </submittedName>
</protein>
<feature type="domain" description="IclR-ED" evidence="6">
    <location>
        <begin position="109"/>
        <end position="296"/>
    </location>
</feature>
<dbReference type="GO" id="GO:0003677">
    <property type="term" value="F:DNA binding"/>
    <property type="evidence" value="ECO:0007669"/>
    <property type="project" value="UniProtKB-KW"/>
</dbReference>
<evidence type="ECO:0000256" key="1">
    <source>
        <dbReference type="ARBA" id="ARBA00023015"/>
    </source>
</evidence>
<dbReference type="InterPro" id="IPR014757">
    <property type="entry name" value="Tscrpt_reg_IclR_C"/>
</dbReference>
<keyword evidence="1" id="KW-0805">Transcription regulation</keyword>
<name>A0A931FQP5_9HYPH</name>
<evidence type="ECO:0000256" key="2">
    <source>
        <dbReference type="ARBA" id="ARBA00023125"/>
    </source>
</evidence>
<dbReference type="InterPro" id="IPR029016">
    <property type="entry name" value="GAF-like_dom_sf"/>
</dbReference>
<dbReference type="InterPro" id="IPR050707">
    <property type="entry name" value="HTH_MetabolicPath_Reg"/>
</dbReference>
<evidence type="ECO:0000256" key="4">
    <source>
        <dbReference type="SAM" id="MobiDB-lite"/>
    </source>
</evidence>
<gene>
    <name evidence="7" type="ORF">I2H38_15920</name>
</gene>
<dbReference type="SUPFAM" id="SSF55781">
    <property type="entry name" value="GAF domain-like"/>
    <property type="match status" value="1"/>
</dbReference>
<dbReference type="SMART" id="SM00346">
    <property type="entry name" value="HTH_ICLR"/>
    <property type="match status" value="1"/>
</dbReference>
<organism evidence="7 8">
    <name type="scientific">Microvirga alba</name>
    <dbReference type="NCBI Taxonomy" id="2791025"/>
    <lineage>
        <taxon>Bacteria</taxon>
        <taxon>Pseudomonadati</taxon>
        <taxon>Pseudomonadota</taxon>
        <taxon>Alphaproteobacteria</taxon>
        <taxon>Hyphomicrobiales</taxon>
        <taxon>Methylobacteriaceae</taxon>
        <taxon>Microvirga</taxon>
    </lineage>
</organism>
<feature type="compositionally biased region" description="Basic and acidic residues" evidence="4">
    <location>
        <begin position="8"/>
        <end position="31"/>
    </location>
</feature>
<evidence type="ECO:0000313" key="7">
    <source>
        <dbReference type="EMBL" id="MBF9234862.1"/>
    </source>
</evidence>
<dbReference type="Gene3D" id="1.10.10.10">
    <property type="entry name" value="Winged helix-like DNA-binding domain superfamily/Winged helix DNA-binding domain"/>
    <property type="match status" value="1"/>
</dbReference>
<dbReference type="SUPFAM" id="SSF46785">
    <property type="entry name" value="Winged helix' DNA-binding domain"/>
    <property type="match status" value="1"/>
</dbReference>
<dbReference type="InterPro" id="IPR036390">
    <property type="entry name" value="WH_DNA-bd_sf"/>
</dbReference>
<dbReference type="Pfam" id="PF09339">
    <property type="entry name" value="HTH_IclR"/>
    <property type="match status" value="1"/>
</dbReference>
<accession>A0A931FQP5</accession>
<dbReference type="PANTHER" id="PTHR30136:SF8">
    <property type="entry name" value="TRANSCRIPTIONAL REGULATORY PROTEIN"/>
    <property type="match status" value="1"/>
</dbReference>
<dbReference type="InterPro" id="IPR036388">
    <property type="entry name" value="WH-like_DNA-bd_sf"/>
</dbReference>
<dbReference type="PROSITE" id="PS51077">
    <property type="entry name" value="HTH_ICLR"/>
    <property type="match status" value="1"/>
</dbReference>
<dbReference type="GO" id="GO:0003700">
    <property type="term" value="F:DNA-binding transcription factor activity"/>
    <property type="evidence" value="ECO:0007669"/>
    <property type="project" value="TreeGrafter"/>
</dbReference>
<reference evidence="7" key="1">
    <citation type="submission" date="2020-11" db="EMBL/GenBank/DDBJ databases">
        <authorList>
            <person name="Kim M.K."/>
        </authorList>
    </citation>
    <scope>NUCLEOTIDE SEQUENCE</scope>
    <source>
        <strain evidence="7">BT350</strain>
    </source>
</reference>
<dbReference type="EMBL" id="JADQDO010000008">
    <property type="protein sequence ID" value="MBF9234862.1"/>
    <property type="molecule type" value="Genomic_DNA"/>
</dbReference>
<dbReference type="FunFam" id="1.10.10.10:FF:000056">
    <property type="entry name" value="IclR family transcriptional regulator"/>
    <property type="match status" value="1"/>
</dbReference>
<dbReference type="PROSITE" id="PS51078">
    <property type="entry name" value="ICLR_ED"/>
    <property type="match status" value="1"/>
</dbReference>